<feature type="region of interest" description="Disordered" evidence="4">
    <location>
        <begin position="464"/>
        <end position="501"/>
    </location>
</feature>
<dbReference type="PANTHER" id="PTHR30203:SF21">
    <property type="entry name" value="OUTER MEMBRANE COMPONENT OF MULTIDRUG EFFLUX PUMP-RELATED"/>
    <property type="match status" value="1"/>
</dbReference>
<dbReference type="Gene3D" id="1.20.1600.10">
    <property type="entry name" value="Outer membrane efflux proteins (OEP)"/>
    <property type="match status" value="1"/>
</dbReference>
<evidence type="ECO:0000256" key="3">
    <source>
        <dbReference type="SAM" id="Coils"/>
    </source>
</evidence>
<evidence type="ECO:0000256" key="4">
    <source>
        <dbReference type="SAM" id="MobiDB-lite"/>
    </source>
</evidence>
<dbReference type="NCBIfam" id="TIGR01845">
    <property type="entry name" value="outer_NodT"/>
    <property type="match status" value="1"/>
</dbReference>
<evidence type="ECO:0000313" key="6">
    <source>
        <dbReference type="Proteomes" id="UP001056937"/>
    </source>
</evidence>
<comment type="similarity">
    <text evidence="1 2">Belongs to the outer membrane factor (OMF) (TC 1.B.17) family.</text>
</comment>
<protein>
    <submittedName>
        <fullName evidence="5">Efflux transporter outer membrane subunit</fullName>
    </submittedName>
</protein>
<name>A0ABY4XAJ3_9SPHN</name>
<reference evidence="5" key="1">
    <citation type="journal article" date="2022" name="Toxins">
        <title>Genomic Analysis of Sphingopyxis sp. USTB-05 for Biodegrading Cyanobacterial Hepatotoxins.</title>
        <authorList>
            <person name="Liu C."/>
            <person name="Xu Q."/>
            <person name="Zhao Z."/>
            <person name="Zhang H."/>
            <person name="Liu X."/>
            <person name="Yin C."/>
            <person name="Liu Y."/>
            <person name="Yan H."/>
        </authorList>
    </citation>
    <scope>NUCLEOTIDE SEQUENCE</scope>
    <source>
        <strain evidence="5">NBD5</strain>
    </source>
</reference>
<keyword evidence="2" id="KW-0472">Membrane</keyword>
<dbReference type="PANTHER" id="PTHR30203">
    <property type="entry name" value="OUTER MEMBRANE CATION EFFLUX PROTEIN"/>
    <property type="match status" value="1"/>
</dbReference>
<feature type="compositionally biased region" description="Basic and acidic residues" evidence="4">
    <location>
        <begin position="492"/>
        <end position="501"/>
    </location>
</feature>
<dbReference type="EMBL" id="CP084930">
    <property type="protein sequence ID" value="USI73893.1"/>
    <property type="molecule type" value="Genomic_DNA"/>
</dbReference>
<organism evidence="5 6">
    <name type="scientific">Sphingomonas morindae</name>
    <dbReference type="NCBI Taxonomy" id="1541170"/>
    <lineage>
        <taxon>Bacteria</taxon>
        <taxon>Pseudomonadati</taxon>
        <taxon>Pseudomonadota</taxon>
        <taxon>Alphaproteobacteria</taxon>
        <taxon>Sphingomonadales</taxon>
        <taxon>Sphingomonadaceae</taxon>
        <taxon>Sphingomonas</taxon>
    </lineage>
</organism>
<accession>A0ABY4XAJ3</accession>
<gene>
    <name evidence="5" type="ORF">LHA26_05345</name>
</gene>
<proteinExistence type="inferred from homology"/>
<evidence type="ECO:0000256" key="1">
    <source>
        <dbReference type="ARBA" id="ARBA00007613"/>
    </source>
</evidence>
<evidence type="ECO:0000256" key="2">
    <source>
        <dbReference type="RuleBase" id="RU362097"/>
    </source>
</evidence>
<dbReference type="SUPFAM" id="SSF56954">
    <property type="entry name" value="Outer membrane efflux proteins (OEP)"/>
    <property type="match status" value="1"/>
</dbReference>
<dbReference type="Proteomes" id="UP001056937">
    <property type="component" value="Chromosome 1"/>
</dbReference>
<evidence type="ECO:0000313" key="5">
    <source>
        <dbReference type="EMBL" id="USI73893.1"/>
    </source>
</evidence>
<keyword evidence="3" id="KW-0175">Coiled coil</keyword>
<keyword evidence="2" id="KW-0812">Transmembrane</keyword>
<comment type="subcellular location">
    <subcellularLocation>
        <location evidence="2">Cell membrane</location>
        <topology evidence="2">Lipid-anchor</topology>
    </subcellularLocation>
</comment>
<dbReference type="Gene3D" id="2.20.200.10">
    <property type="entry name" value="Outer membrane efflux proteins (OEP)"/>
    <property type="match status" value="1"/>
</dbReference>
<keyword evidence="2" id="KW-0564">Palmitate</keyword>
<dbReference type="InterPro" id="IPR003423">
    <property type="entry name" value="OMP_efflux"/>
</dbReference>
<keyword evidence="6" id="KW-1185">Reference proteome</keyword>
<dbReference type="Pfam" id="PF02321">
    <property type="entry name" value="OEP"/>
    <property type="match status" value="2"/>
</dbReference>
<dbReference type="InterPro" id="IPR010131">
    <property type="entry name" value="MdtP/NodT-like"/>
</dbReference>
<feature type="coiled-coil region" evidence="3">
    <location>
        <begin position="61"/>
        <end position="91"/>
    </location>
</feature>
<keyword evidence="2" id="KW-1134">Transmembrane beta strand</keyword>
<keyword evidence="2" id="KW-0449">Lipoprotein</keyword>
<sequence length="501" mass="53391">MAVGLLAGACTVGPDYRRPAILAETRSAPPLVEGTSTAFTSEPLPDRWWQMYDVPALDALITKALIRNADLRKALATLEATQSAMRAIELERTPQSTFTGSATYGQGSADAAGATKALKPRPVYAFAEAISYDLDLFGRLRRNVESGRAEVDVARAALDLTRINVAAQVARAYSAVCATGNQIAVNDRSIELARDIVSVSDRRFRGGISGINDVVRARALLAQTEADRPTYVARQRAALYLLATLTGDPPEQVPIAVSGCASPAVVRRPIPTGDGAALLRRRPDIRQAERRLAGEVAAIGVTTAALYPSITLGGDLGTVATRAGDILRDRAFSGKLGPLVSWSFPNVAVARAEVAQANALARADLAAFDGTVLAALRETETSMSALTRQIENERSLMEARDQAAIAARNTKRLYAGGIGEFIDTLDAERTLIQADAMLADATAQLADRQVDLFLALGGGWQDAPQPLETPLDDVVVTRRRGPDPSRNGTRRNSPDQRRGGD</sequence>